<proteinExistence type="predicted"/>
<accession>A0A8C9GU98</accession>
<name>A0A8C9GU98_9PRIM</name>
<evidence type="ECO:0000313" key="1">
    <source>
        <dbReference type="Ensembl" id="ENSPTEP00000008638.1"/>
    </source>
</evidence>
<sequence>IKSRKRKLRTSIHQHVEIGQVITLGCPSRIWLQLRNPYQYLLRNVRNLLKIQGITCL</sequence>
<dbReference type="Ensembl" id="ENSPTET00000013146.1">
    <property type="protein sequence ID" value="ENSPTEP00000008638.1"/>
    <property type="gene ID" value="ENSPTEG00000009793.1"/>
</dbReference>
<reference evidence="1" key="2">
    <citation type="submission" date="2025-09" db="UniProtKB">
        <authorList>
            <consortium name="Ensembl"/>
        </authorList>
    </citation>
    <scope>IDENTIFICATION</scope>
</reference>
<organism evidence="1 2">
    <name type="scientific">Piliocolobus tephrosceles</name>
    <name type="common">Ugandan red Colobus</name>
    <dbReference type="NCBI Taxonomy" id="591936"/>
    <lineage>
        <taxon>Eukaryota</taxon>
        <taxon>Metazoa</taxon>
        <taxon>Chordata</taxon>
        <taxon>Craniata</taxon>
        <taxon>Vertebrata</taxon>
        <taxon>Euteleostomi</taxon>
        <taxon>Mammalia</taxon>
        <taxon>Eutheria</taxon>
        <taxon>Euarchontoglires</taxon>
        <taxon>Primates</taxon>
        <taxon>Haplorrhini</taxon>
        <taxon>Catarrhini</taxon>
        <taxon>Cercopithecidae</taxon>
        <taxon>Colobinae</taxon>
        <taxon>Piliocolobus</taxon>
    </lineage>
</organism>
<reference evidence="1" key="1">
    <citation type="submission" date="2025-08" db="UniProtKB">
        <authorList>
            <consortium name="Ensembl"/>
        </authorList>
    </citation>
    <scope>IDENTIFICATION</scope>
</reference>
<evidence type="ECO:0000313" key="2">
    <source>
        <dbReference type="Proteomes" id="UP000694416"/>
    </source>
</evidence>
<protein>
    <submittedName>
        <fullName evidence="1">Uncharacterized protein</fullName>
    </submittedName>
</protein>
<dbReference type="AlphaFoldDB" id="A0A8C9GU98"/>
<keyword evidence="2" id="KW-1185">Reference proteome</keyword>
<dbReference type="Proteomes" id="UP000694416">
    <property type="component" value="Unplaced"/>
</dbReference>